<evidence type="ECO:0000313" key="7">
    <source>
        <dbReference type="Proteomes" id="UP000594468"/>
    </source>
</evidence>
<dbReference type="Pfam" id="PF00296">
    <property type="entry name" value="Bac_luciferase"/>
    <property type="match status" value="1"/>
</dbReference>
<dbReference type="PANTHER" id="PTHR42847">
    <property type="entry name" value="ALKANESULFONATE MONOOXYGENASE"/>
    <property type="match status" value="1"/>
</dbReference>
<evidence type="ECO:0000256" key="4">
    <source>
        <dbReference type="ARBA" id="ARBA00023033"/>
    </source>
</evidence>
<proteinExistence type="predicted"/>
<evidence type="ECO:0000256" key="3">
    <source>
        <dbReference type="ARBA" id="ARBA00023002"/>
    </source>
</evidence>
<keyword evidence="1" id="KW-0285">Flavoprotein</keyword>
<keyword evidence="3" id="KW-0560">Oxidoreductase</keyword>
<dbReference type="InterPro" id="IPR036661">
    <property type="entry name" value="Luciferase-like_sf"/>
</dbReference>
<dbReference type="KEGG" id="pmet:G4Y79_07725"/>
<dbReference type="GO" id="GO:0008726">
    <property type="term" value="F:alkanesulfonate monooxygenase activity"/>
    <property type="evidence" value="ECO:0007669"/>
    <property type="project" value="TreeGrafter"/>
</dbReference>
<evidence type="ECO:0000256" key="1">
    <source>
        <dbReference type="ARBA" id="ARBA00022630"/>
    </source>
</evidence>
<dbReference type="EMBL" id="CP062983">
    <property type="protein sequence ID" value="QPC84252.1"/>
    <property type="molecule type" value="Genomic_DNA"/>
</dbReference>
<dbReference type="GO" id="GO:0046306">
    <property type="term" value="P:alkanesulfonate catabolic process"/>
    <property type="evidence" value="ECO:0007669"/>
    <property type="project" value="TreeGrafter"/>
</dbReference>
<feature type="domain" description="Luciferase-like" evidence="5">
    <location>
        <begin position="37"/>
        <end position="262"/>
    </location>
</feature>
<accession>A0A7S8IG37</accession>
<reference evidence="6 7" key="1">
    <citation type="submission" date="2020-02" db="EMBL/GenBank/DDBJ databases">
        <authorList>
            <person name="Zheng R.K."/>
            <person name="Sun C.M."/>
        </authorList>
    </citation>
    <scope>NUCLEOTIDE SEQUENCE [LARGE SCALE GENOMIC DNA]</scope>
    <source>
        <strain evidence="7">rifampicinis</strain>
    </source>
</reference>
<protein>
    <submittedName>
        <fullName evidence="6">LLM class flavin-dependent oxidoreductase</fullName>
    </submittedName>
</protein>
<dbReference type="RefSeq" id="WP_195172315.1">
    <property type="nucleotide sequence ID" value="NZ_CP062983.1"/>
</dbReference>
<dbReference type="InterPro" id="IPR050172">
    <property type="entry name" value="SsuD_RutA_monooxygenase"/>
</dbReference>
<dbReference type="AlphaFoldDB" id="A0A7S8IG37"/>
<dbReference type="SUPFAM" id="SSF51679">
    <property type="entry name" value="Bacterial luciferase-like"/>
    <property type="match status" value="1"/>
</dbReference>
<evidence type="ECO:0000313" key="6">
    <source>
        <dbReference type="EMBL" id="QPC84252.1"/>
    </source>
</evidence>
<organism evidence="6 7">
    <name type="scientific">Phototrophicus methaneseepsis</name>
    <dbReference type="NCBI Taxonomy" id="2710758"/>
    <lineage>
        <taxon>Bacteria</taxon>
        <taxon>Bacillati</taxon>
        <taxon>Chloroflexota</taxon>
        <taxon>Candidatus Thermofontia</taxon>
        <taxon>Phototrophicales</taxon>
        <taxon>Phototrophicaceae</taxon>
        <taxon>Phototrophicus</taxon>
    </lineage>
</organism>
<evidence type="ECO:0000259" key="5">
    <source>
        <dbReference type="Pfam" id="PF00296"/>
    </source>
</evidence>
<dbReference type="InterPro" id="IPR011251">
    <property type="entry name" value="Luciferase-like_dom"/>
</dbReference>
<dbReference type="Proteomes" id="UP000594468">
    <property type="component" value="Chromosome"/>
</dbReference>
<dbReference type="PANTHER" id="PTHR42847:SF8">
    <property type="entry name" value="CONSERVED PROTEIN"/>
    <property type="match status" value="1"/>
</dbReference>
<evidence type="ECO:0000256" key="2">
    <source>
        <dbReference type="ARBA" id="ARBA00022643"/>
    </source>
</evidence>
<keyword evidence="4" id="KW-0503">Monooxygenase</keyword>
<dbReference type="Gene3D" id="3.20.20.30">
    <property type="entry name" value="Luciferase-like domain"/>
    <property type="match status" value="1"/>
</dbReference>
<sequence length="312" mass="34839">MSKIKFGWRSPAFSFDGTRGTDFLEQITTTMDLVHGSFDSVWVADHFIPWASFAAPDTDTLEAWTTISYLAGAYPNIDFGSIVLSQSYRNPALLAKSAATLQWLTGGRFILGIGAGWKEDEYLAYGYDFPKASVRIKQLSEAVHIIRKMWTESPATFEGDYYQIKDAYCEPMPDPAPPIMIGGGGEQLTLRVVAEQADWWNLSGSADFYGHKLDVLRGHCEAVGRDYESIVKTWTSDTILLAPSEAEAQRIAAANPLMDGVSGYTPQHLMDQLQSLIDLGVSYFMLRFADFPHTEGIQMFMEEVMPVLREKN</sequence>
<keyword evidence="2" id="KW-0288">FMN</keyword>
<name>A0A7S8IG37_9CHLR</name>
<gene>
    <name evidence="6" type="ORF">G4Y79_07725</name>
</gene>
<keyword evidence="7" id="KW-1185">Reference proteome</keyword>